<protein>
    <recommendedName>
        <fullName evidence="3">ATP-grasp domain-containing protein</fullName>
    </recommendedName>
</protein>
<organism evidence="1 2">
    <name type="scientific">Candidatus Uhrbacteria bacterium CG_4_9_14_3_um_filter_50_9</name>
    <dbReference type="NCBI Taxonomy" id="1975035"/>
    <lineage>
        <taxon>Bacteria</taxon>
        <taxon>Candidatus Uhriibacteriota</taxon>
    </lineage>
</organism>
<reference evidence="2" key="1">
    <citation type="submission" date="2017-09" db="EMBL/GenBank/DDBJ databases">
        <title>Depth-based differentiation of microbial function through sediment-hosted aquifers and enrichment of novel symbionts in the deep terrestrial subsurface.</title>
        <authorList>
            <person name="Probst A.J."/>
            <person name="Ladd B."/>
            <person name="Jarett J.K."/>
            <person name="Geller-Mcgrath D.E."/>
            <person name="Sieber C.M.K."/>
            <person name="Emerson J.B."/>
            <person name="Anantharaman K."/>
            <person name="Thomas B.C."/>
            <person name="Malmstrom R."/>
            <person name="Stieglmeier M."/>
            <person name="Klingl A."/>
            <person name="Woyke T."/>
            <person name="Ryan C.M."/>
            <person name="Banfield J.F."/>
        </authorList>
    </citation>
    <scope>NUCLEOTIDE SEQUENCE [LARGE SCALE GENOMIC DNA]</scope>
</reference>
<dbReference type="EMBL" id="PFWU01000001">
    <property type="protein sequence ID" value="PJA46399.1"/>
    <property type="molecule type" value="Genomic_DNA"/>
</dbReference>
<dbReference type="AlphaFoldDB" id="A0A2M7XEU3"/>
<evidence type="ECO:0008006" key="3">
    <source>
        <dbReference type="Google" id="ProtNLM"/>
    </source>
</evidence>
<evidence type="ECO:0000313" key="1">
    <source>
        <dbReference type="EMBL" id="PJA46399.1"/>
    </source>
</evidence>
<gene>
    <name evidence="1" type="ORF">CO174_00080</name>
</gene>
<dbReference type="Proteomes" id="UP000229385">
    <property type="component" value="Unassembled WGS sequence"/>
</dbReference>
<comment type="caution">
    <text evidence="1">The sequence shown here is derived from an EMBL/GenBank/DDBJ whole genome shotgun (WGS) entry which is preliminary data.</text>
</comment>
<sequence length="428" mass="47635">MTTFLADAWRYNLYAPDHVMQQLPRELTEQQSISPLITLLHSGGGKALGLEFCDRIASKSRHICVPPWMHISVADQRHGDTERIKTWCAQYGNKVKVRSSTLNEDWLSGQSGVHGSRTVETPDKILSHAREISRRRFPVVVQQFSEGIGIVVDIVWSPILNRHVIRLSTGRSSKQPDGTTWFTSATWDHEGRHEVYDPETGLPLLDPCHGQLFEGSCIQLPLGELAQELWGAVNACGIRFGIQLEIIIHPELPNTWWLVQVRPSPDRVRLHGLNVKSLNEPLLTTPAVSCAFAHVGLGVLIDTRRRTELLIAGTDAPSTSNPLLSQLFHTSSIAVWEQDPHEDFGLCQLDTAHKHGALVQVTKRVITVSTSHGRINYRLEAEQESLVTRAGIIAVTNEVHDLLVAELRQRTRNIGAISDGIVGQVAFI</sequence>
<accession>A0A2M7XEU3</accession>
<evidence type="ECO:0000313" key="2">
    <source>
        <dbReference type="Proteomes" id="UP000229385"/>
    </source>
</evidence>
<proteinExistence type="predicted"/>
<name>A0A2M7XEU3_9BACT</name>